<dbReference type="InParanoid" id="A0A3G9JNE0"/>
<dbReference type="InterPro" id="IPR007159">
    <property type="entry name" value="SpoVT-AbrB_dom"/>
</dbReference>
<feature type="domain" description="SpoVT-AbrB" evidence="8">
    <location>
        <begin position="76"/>
        <end position="119"/>
    </location>
</feature>
<dbReference type="PANTHER" id="PTHR34701:SF1">
    <property type="entry name" value="TRANSCRIPTIONAL REGULATOR MRAZ"/>
    <property type="match status" value="1"/>
</dbReference>
<evidence type="ECO:0000256" key="7">
    <source>
        <dbReference type="HAMAP-Rule" id="MF_01008"/>
    </source>
</evidence>
<accession>A0A3G9JNE0</accession>
<reference evidence="9 10" key="1">
    <citation type="submission" date="2018-11" db="EMBL/GenBank/DDBJ databases">
        <title>Novel Erysipelotrichaceae bacterium isolated from small intestine of a swine.</title>
        <authorList>
            <person name="Kim J.S."/>
            <person name="Choe H."/>
            <person name="Lee Y.R."/>
            <person name="Kim K.M."/>
            <person name="Park D.S."/>
        </authorList>
    </citation>
    <scope>NUCLEOTIDE SEQUENCE [LARGE SCALE GENOMIC DNA]</scope>
    <source>
        <strain evidence="9 10">SG0102</strain>
    </source>
</reference>
<dbReference type="GO" id="GO:0000976">
    <property type="term" value="F:transcription cis-regulatory region binding"/>
    <property type="evidence" value="ECO:0007669"/>
    <property type="project" value="TreeGrafter"/>
</dbReference>
<comment type="similarity">
    <text evidence="7">Belongs to the MraZ family.</text>
</comment>
<keyword evidence="5 7" id="KW-0238">DNA-binding</keyword>
<proteinExistence type="inferred from homology"/>
<dbReference type="CDD" id="cd16321">
    <property type="entry name" value="MraZ_C"/>
    <property type="match status" value="1"/>
</dbReference>
<evidence type="ECO:0000256" key="3">
    <source>
        <dbReference type="ARBA" id="ARBA00022737"/>
    </source>
</evidence>
<dbReference type="PROSITE" id="PS51740">
    <property type="entry name" value="SPOVT_ABRB"/>
    <property type="match status" value="2"/>
</dbReference>
<dbReference type="AlphaFoldDB" id="A0A3G9JNE0"/>
<dbReference type="OrthoDB" id="9807753at2"/>
<dbReference type="Gene3D" id="3.40.1550.20">
    <property type="entry name" value="Transcriptional regulator MraZ domain"/>
    <property type="match status" value="1"/>
</dbReference>
<organism evidence="9 10">
    <name type="scientific">Intestinibaculum porci</name>
    <dbReference type="NCBI Taxonomy" id="2487118"/>
    <lineage>
        <taxon>Bacteria</taxon>
        <taxon>Bacillati</taxon>
        <taxon>Bacillota</taxon>
        <taxon>Erysipelotrichia</taxon>
        <taxon>Erysipelotrichales</taxon>
        <taxon>Erysipelotrichaceae</taxon>
        <taxon>Intestinibaculum</taxon>
    </lineage>
</organism>
<dbReference type="InterPro" id="IPR035644">
    <property type="entry name" value="MraZ_C"/>
</dbReference>
<keyword evidence="2 7" id="KW-0963">Cytoplasm</keyword>
<dbReference type="EMBL" id="AP019309">
    <property type="protein sequence ID" value="BBH27521.1"/>
    <property type="molecule type" value="Genomic_DNA"/>
</dbReference>
<evidence type="ECO:0000256" key="4">
    <source>
        <dbReference type="ARBA" id="ARBA00023015"/>
    </source>
</evidence>
<dbReference type="SUPFAM" id="SSF89447">
    <property type="entry name" value="AbrB/MazE/MraZ-like"/>
    <property type="match status" value="1"/>
</dbReference>
<dbReference type="PANTHER" id="PTHR34701">
    <property type="entry name" value="TRANSCRIPTIONAL REGULATOR MRAZ"/>
    <property type="match status" value="1"/>
</dbReference>
<sequence length="144" mass="16768">MFFGEFRHNMDAKGRMSIPAKMRNECGSLVYVTRGHEGCLDVYNEEGWQAFYSELSKLSNKKRKARQYLRIINAKTRECPFDKMGRINIPSDLRALAHLEKECVVIGAGDHMEIWNADSWDAYCDISDDEFDELSEMLEEDEEE</sequence>
<evidence type="ECO:0000256" key="2">
    <source>
        <dbReference type="ARBA" id="ARBA00022490"/>
    </source>
</evidence>
<dbReference type="CDD" id="cd16320">
    <property type="entry name" value="MraZ_N"/>
    <property type="match status" value="1"/>
</dbReference>
<dbReference type="NCBIfam" id="TIGR00242">
    <property type="entry name" value="division/cell wall cluster transcriptional repressor MraZ"/>
    <property type="match status" value="1"/>
</dbReference>
<evidence type="ECO:0000313" key="9">
    <source>
        <dbReference type="EMBL" id="BBH27521.1"/>
    </source>
</evidence>
<dbReference type="InterPro" id="IPR038619">
    <property type="entry name" value="MraZ_sf"/>
</dbReference>
<dbReference type="Proteomes" id="UP000268059">
    <property type="component" value="Chromosome"/>
</dbReference>
<keyword evidence="3" id="KW-0677">Repeat</keyword>
<dbReference type="InterPro" id="IPR037914">
    <property type="entry name" value="SpoVT-AbrB_sf"/>
</dbReference>
<dbReference type="GO" id="GO:0009295">
    <property type="term" value="C:nucleoid"/>
    <property type="evidence" value="ECO:0007669"/>
    <property type="project" value="UniProtKB-SubCell"/>
</dbReference>
<dbReference type="Pfam" id="PF02381">
    <property type="entry name" value="MraZ"/>
    <property type="match status" value="2"/>
</dbReference>
<gene>
    <name evidence="7 9" type="primary">mraZ</name>
    <name evidence="9" type="ORF">SG0102_24550</name>
</gene>
<protein>
    <recommendedName>
        <fullName evidence="1 7">Transcriptional regulator MraZ</fullName>
    </recommendedName>
</protein>
<feature type="domain" description="SpoVT-AbrB" evidence="8">
    <location>
        <begin position="5"/>
        <end position="47"/>
    </location>
</feature>
<dbReference type="GO" id="GO:0003700">
    <property type="term" value="F:DNA-binding transcription factor activity"/>
    <property type="evidence" value="ECO:0007669"/>
    <property type="project" value="UniProtKB-UniRule"/>
</dbReference>
<dbReference type="FunCoup" id="A0A3G9JNE0">
    <property type="interactions" value="203"/>
</dbReference>
<evidence type="ECO:0000256" key="6">
    <source>
        <dbReference type="ARBA" id="ARBA00023163"/>
    </source>
</evidence>
<dbReference type="InterPro" id="IPR035642">
    <property type="entry name" value="MraZ_N"/>
</dbReference>
<evidence type="ECO:0000256" key="5">
    <source>
        <dbReference type="ARBA" id="ARBA00023125"/>
    </source>
</evidence>
<dbReference type="InterPro" id="IPR003444">
    <property type="entry name" value="MraZ"/>
</dbReference>
<keyword evidence="10" id="KW-1185">Reference proteome</keyword>
<comment type="subcellular location">
    <subcellularLocation>
        <location evidence="7">Cytoplasm</location>
        <location evidence="7">Nucleoid</location>
    </subcellularLocation>
</comment>
<dbReference type="GO" id="GO:2000143">
    <property type="term" value="P:negative regulation of DNA-templated transcription initiation"/>
    <property type="evidence" value="ECO:0007669"/>
    <property type="project" value="TreeGrafter"/>
</dbReference>
<dbReference type="GO" id="GO:0005737">
    <property type="term" value="C:cytoplasm"/>
    <property type="evidence" value="ECO:0007669"/>
    <property type="project" value="UniProtKB-UniRule"/>
</dbReference>
<keyword evidence="4 7" id="KW-0805">Transcription regulation</keyword>
<evidence type="ECO:0000313" key="10">
    <source>
        <dbReference type="Proteomes" id="UP000268059"/>
    </source>
</evidence>
<comment type="subunit">
    <text evidence="7">Forms oligomers.</text>
</comment>
<dbReference type="HAMAP" id="MF_01008">
    <property type="entry name" value="MraZ"/>
    <property type="match status" value="1"/>
</dbReference>
<name>A0A3G9JNE0_9FIRM</name>
<evidence type="ECO:0000256" key="1">
    <source>
        <dbReference type="ARBA" id="ARBA00013860"/>
    </source>
</evidence>
<dbReference type="KEGG" id="ebm:SG0102_24550"/>
<keyword evidence="6 7" id="KW-0804">Transcription</keyword>
<evidence type="ECO:0000259" key="8">
    <source>
        <dbReference type="PROSITE" id="PS51740"/>
    </source>
</evidence>
<dbReference type="InterPro" id="IPR020603">
    <property type="entry name" value="MraZ_dom"/>
</dbReference>